<sequence>MSDKETLLSMGFDAARVEWALRATKNAGLQPAMDHILAHNDESVPTAEELAEEHGEEANIPDVGEAKSIKCSECGKTFRSQATASFHAEKSGHTDFEESTEEIKPLTAEEKAAKLTHLKDLLAAKRAAQFKEDEKASRANEALRRKAGQDQGRIKEEMEAKELERDAARKRADKIADQKARAAVKAQIESDKRERAAKAAAEKAAREGRPPPGPTAADAPPKPSAMAAGKSSEAPQTRLQIRLHVGGAPLIKTFPSTSTLVDVAEFVSSENLAYSVDTVKFSMTFPRKVFGPNDMHKSLKDNGLTPSAVLMANV</sequence>
<dbReference type="Pfam" id="PF22562">
    <property type="entry name" value="UBA_7"/>
    <property type="match status" value="1"/>
</dbReference>
<evidence type="ECO:0000259" key="8">
    <source>
        <dbReference type="PROSITE" id="PS50157"/>
    </source>
</evidence>
<keyword evidence="4" id="KW-0863">Zinc-finger</keyword>
<dbReference type="EMBL" id="AP028213">
    <property type="protein sequence ID" value="BEI89094.1"/>
    <property type="molecule type" value="Genomic_DNA"/>
</dbReference>
<feature type="domain" description="UBA" evidence="6">
    <location>
        <begin position="5"/>
        <end position="39"/>
    </location>
</feature>
<organism evidence="9 10">
    <name type="scientific">Cutaneotrichosporon cavernicola</name>
    <dbReference type="NCBI Taxonomy" id="279322"/>
    <lineage>
        <taxon>Eukaryota</taxon>
        <taxon>Fungi</taxon>
        <taxon>Dikarya</taxon>
        <taxon>Basidiomycota</taxon>
        <taxon>Agaricomycotina</taxon>
        <taxon>Tremellomycetes</taxon>
        <taxon>Trichosporonales</taxon>
        <taxon>Trichosporonaceae</taxon>
        <taxon>Cutaneotrichosporon</taxon>
    </lineage>
</organism>
<evidence type="ECO:0000256" key="1">
    <source>
        <dbReference type="ARBA" id="ARBA00004496"/>
    </source>
</evidence>
<dbReference type="GO" id="GO:0036435">
    <property type="term" value="F:K48-linked polyubiquitin modification-dependent protein binding"/>
    <property type="evidence" value="ECO:0007669"/>
    <property type="project" value="TreeGrafter"/>
</dbReference>
<dbReference type="GO" id="GO:0031397">
    <property type="term" value="P:negative regulation of protein ubiquitination"/>
    <property type="evidence" value="ECO:0007669"/>
    <property type="project" value="TreeGrafter"/>
</dbReference>
<dbReference type="PROSITE" id="PS50033">
    <property type="entry name" value="UBX"/>
    <property type="match status" value="1"/>
</dbReference>
<keyword evidence="3" id="KW-0175">Coiled coil</keyword>
<evidence type="ECO:0000259" key="7">
    <source>
        <dbReference type="PROSITE" id="PS50033"/>
    </source>
</evidence>
<reference evidence="9" key="1">
    <citation type="journal article" date="2023" name="BMC Genomics">
        <title>Chromosome-level genome assemblies of Cutaneotrichosporon spp. (Trichosporonales, Basidiomycota) reveal imbalanced evolution between nucleotide sequences and chromosome synteny.</title>
        <authorList>
            <person name="Kobayashi Y."/>
            <person name="Kayamori A."/>
            <person name="Aoki K."/>
            <person name="Shiwa Y."/>
            <person name="Matsutani M."/>
            <person name="Fujita N."/>
            <person name="Sugita T."/>
            <person name="Iwasaki W."/>
            <person name="Tanaka N."/>
            <person name="Takashima M."/>
        </authorList>
    </citation>
    <scope>NUCLEOTIDE SEQUENCE</scope>
    <source>
        <strain evidence="9">HIS019</strain>
    </source>
</reference>
<dbReference type="InterPro" id="IPR009060">
    <property type="entry name" value="UBA-like_sf"/>
</dbReference>
<dbReference type="Pfam" id="PF24560">
    <property type="entry name" value="zf-C2H2_OTU1_C"/>
    <property type="match status" value="1"/>
</dbReference>
<dbReference type="PROSITE" id="PS50030">
    <property type="entry name" value="UBA"/>
    <property type="match status" value="1"/>
</dbReference>
<dbReference type="PANTHER" id="PTHR46340">
    <property type="entry name" value="UBX DOMAIN-CONTAINING PROTEIN 1"/>
    <property type="match status" value="1"/>
</dbReference>
<dbReference type="InterPro" id="IPR013087">
    <property type="entry name" value="Znf_C2H2_type"/>
</dbReference>
<dbReference type="SMART" id="SM00166">
    <property type="entry name" value="UBX"/>
    <property type="match status" value="1"/>
</dbReference>
<keyword evidence="4" id="KW-0862">Zinc</keyword>
<dbReference type="SUPFAM" id="SSF54236">
    <property type="entry name" value="Ubiquitin-like"/>
    <property type="match status" value="1"/>
</dbReference>
<evidence type="ECO:0000313" key="10">
    <source>
        <dbReference type="Proteomes" id="UP001233271"/>
    </source>
</evidence>
<dbReference type="PROSITE" id="PS50157">
    <property type="entry name" value="ZINC_FINGER_C2H2_2"/>
    <property type="match status" value="1"/>
</dbReference>
<dbReference type="GeneID" id="85492965"/>
<dbReference type="KEGG" id="ccac:CcaHIS019_0204560"/>
<keyword evidence="2" id="KW-0963">Cytoplasm</keyword>
<gene>
    <name evidence="9" type="ORF">CcaverHIS019_0204560</name>
</gene>
<keyword evidence="10" id="KW-1185">Reference proteome</keyword>
<feature type="compositionally biased region" description="Basic and acidic residues" evidence="5">
    <location>
        <begin position="129"/>
        <end position="180"/>
    </location>
</feature>
<dbReference type="GO" id="GO:1903094">
    <property type="term" value="P:negative regulation of protein K48-linked deubiquitination"/>
    <property type="evidence" value="ECO:0007669"/>
    <property type="project" value="TreeGrafter"/>
</dbReference>
<evidence type="ECO:0000313" key="9">
    <source>
        <dbReference type="EMBL" id="BEI89094.1"/>
    </source>
</evidence>
<comment type="subcellular location">
    <subcellularLocation>
        <location evidence="1">Cytoplasm</location>
    </subcellularLocation>
</comment>
<dbReference type="InterPro" id="IPR057766">
    <property type="entry name" value="Znf-C2H2_OTU1-like_C"/>
</dbReference>
<dbReference type="Proteomes" id="UP001233271">
    <property type="component" value="Chromosome 2"/>
</dbReference>
<evidence type="ECO:0000256" key="5">
    <source>
        <dbReference type="SAM" id="MobiDB-lite"/>
    </source>
</evidence>
<evidence type="ECO:0000256" key="3">
    <source>
        <dbReference type="ARBA" id="ARBA00023054"/>
    </source>
</evidence>
<feature type="domain" description="C2H2-type" evidence="8">
    <location>
        <begin position="69"/>
        <end position="98"/>
    </location>
</feature>
<evidence type="ECO:0000256" key="2">
    <source>
        <dbReference type="ARBA" id="ARBA00022490"/>
    </source>
</evidence>
<dbReference type="SUPFAM" id="SSF46934">
    <property type="entry name" value="UBA-like"/>
    <property type="match status" value="1"/>
</dbReference>
<dbReference type="RefSeq" id="XP_060454360.1">
    <property type="nucleotide sequence ID" value="XM_060597470.1"/>
</dbReference>
<evidence type="ECO:0000259" key="6">
    <source>
        <dbReference type="PROSITE" id="PS50030"/>
    </source>
</evidence>
<feature type="domain" description="UBX" evidence="7">
    <location>
        <begin position="232"/>
        <end position="312"/>
    </location>
</feature>
<feature type="compositionally biased region" description="Basic and acidic residues" evidence="5">
    <location>
        <begin position="188"/>
        <end position="209"/>
    </location>
</feature>
<dbReference type="GO" id="GO:0005634">
    <property type="term" value="C:nucleus"/>
    <property type="evidence" value="ECO:0007669"/>
    <property type="project" value="TreeGrafter"/>
</dbReference>
<dbReference type="Gene3D" id="3.10.20.90">
    <property type="entry name" value="Phosphatidylinositol 3-kinase Catalytic Subunit, Chain A, domain 1"/>
    <property type="match status" value="1"/>
</dbReference>
<name>A0AA48I0R1_9TREE</name>
<dbReference type="Gene3D" id="1.10.8.10">
    <property type="entry name" value="DNA helicase RuvA subunit, C-terminal domain"/>
    <property type="match status" value="1"/>
</dbReference>
<dbReference type="PANTHER" id="PTHR46340:SF1">
    <property type="entry name" value="UBX DOMAIN-CONTAINING PROTEIN 1"/>
    <property type="match status" value="1"/>
</dbReference>
<dbReference type="AlphaFoldDB" id="A0AA48I0R1"/>
<dbReference type="GO" id="GO:0008270">
    <property type="term" value="F:zinc ion binding"/>
    <property type="evidence" value="ECO:0007669"/>
    <property type="project" value="UniProtKB-KW"/>
</dbReference>
<keyword evidence="4" id="KW-0479">Metal-binding</keyword>
<dbReference type="InterPro" id="IPR015940">
    <property type="entry name" value="UBA"/>
</dbReference>
<dbReference type="InterPro" id="IPR029071">
    <property type="entry name" value="Ubiquitin-like_domsf"/>
</dbReference>
<dbReference type="GO" id="GO:0005737">
    <property type="term" value="C:cytoplasm"/>
    <property type="evidence" value="ECO:0007669"/>
    <property type="project" value="UniProtKB-SubCell"/>
</dbReference>
<proteinExistence type="predicted"/>
<feature type="region of interest" description="Disordered" evidence="5">
    <location>
        <begin position="129"/>
        <end position="235"/>
    </location>
</feature>
<protein>
    <submittedName>
        <fullName evidence="9">Uncharacterized protein</fullName>
    </submittedName>
</protein>
<evidence type="ECO:0000256" key="4">
    <source>
        <dbReference type="PROSITE-ProRule" id="PRU00042"/>
    </source>
</evidence>
<dbReference type="InterPro" id="IPR001012">
    <property type="entry name" value="UBX_dom"/>
</dbReference>
<accession>A0AA48I0R1</accession>
<dbReference type="GO" id="GO:0032435">
    <property type="term" value="P:negative regulation of proteasomal ubiquitin-dependent protein catabolic process"/>
    <property type="evidence" value="ECO:0007669"/>
    <property type="project" value="TreeGrafter"/>
</dbReference>
<dbReference type="PROSITE" id="PS00028">
    <property type="entry name" value="ZINC_FINGER_C2H2_1"/>
    <property type="match status" value="1"/>
</dbReference>
<dbReference type="Pfam" id="PF00789">
    <property type="entry name" value="UBX"/>
    <property type="match status" value="1"/>
</dbReference>